<accession>A0A427A512</accession>
<gene>
    <name evidence="1" type="ORF">B296_00026337</name>
</gene>
<dbReference type="Proteomes" id="UP000287651">
    <property type="component" value="Unassembled WGS sequence"/>
</dbReference>
<comment type="caution">
    <text evidence="1">The sequence shown here is derived from an EMBL/GenBank/DDBJ whole genome shotgun (WGS) entry which is preliminary data.</text>
</comment>
<evidence type="ECO:0000313" key="2">
    <source>
        <dbReference type="Proteomes" id="UP000287651"/>
    </source>
</evidence>
<protein>
    <submittedName>
        <fullName evidence="1">Uncharacterized protein</fullName>
    </submittedName>
</protein>
<name>A0A427A512_ENSVE</name>
<sequence length="72" mass="8219">MKSCHDVISVVTEESLGSIRERYSISEEYALRAQLPQQRPYNPESSELSILVDALEAGLHFPLHPTIMECFR</sequence>
<organism evidence="1 2">
    <name type="scientific">Ensete ventricosum</name>
    <name type="common">Abyssinian banana</name>
    <name type="synonym">Musa ensete</name>
    <dbReference type="NCBI Taxonomy" id="4639"/>
    <lineage>
        <taxon>Eukaryota</taxon>
        <taxon>Viridiplantae</taxon>
        <taxon>Streptophyta</taxon>
        <taxon>Embryophyta</taxon>
        <taxon>Tracheophyta</taxon>
        <taxon>Spermatophyta</taxon>
        <taxon>Magnoliopsida</taxon>
        <taxon>Liliopsida</taxon>
        <taxon>Zingiberales</taxon>
        <taxon>Musaceae</taxon>
        <taxon>Ensete</taxon>
    </lineage>
</organism>
<reference evidence="1 2" key="1">
    <citation type="journal article" date="2014" name="Agronomy (Basel)">
        <title>A Draft Genome Sequence for Ensete ventricosum, the Drought-Tolerant Tree Against Hunger.</title>
        <authorList>
            <person name="Harrison J."/>
            <person name="Moore K.A."/>
            <person name="Paszkiewicz K."/>
            <person name="Jones T."/>
            <person name="Grant M."/>
            <person name="Ambacheew D."/>
            <person name="Muzemil S."/>
            <person name="Studholme D.J."/>
        </authorList>
    </citation>
    <scope>NUCLEOTIDE SEQUENCE [LARGE SCALE GENOMIC DNA]</scope>
</reference>
<proteinExistence type="predicted"/>
<dbReference type="AlphaFoldDB" id="A0A427A512"/>
<dbReference type="EMBL" id="AMZH03003744">
    <property type="protein sequence ID" value="RRT71316.1"/>
    <property type="molecule type" value="Genomic_DNA"/>
</dbReference>
<evidence type="ECO:0000313" key="1">
    <source>
        <dbReference type="EMBL" id="RRT71316.1"/>
    </source>
</evidence>